<name>A0A0A0D866_9PROT</name>
<protein>
    <submittedName>
        <fullName evidence="2">Uncharacterized protein</fullName>
    </submittedName>
</protein>
<dbReference type="OrthoDB" id="7360777at2"/>
<comment type="caution">
    <text evidence="2">The sequence shown here is derived from an EMBL/GenBank/DDBJ whole genome shotgun (WGS) entry which is preliminary data.</text>
</comment>
<keyword evidence="1" id="KW-1133">Transmembrane helix</keyword>
<dbReference type="Proteomes" id="UP000029995">
    <property type="component" value="Unassembled WGS sequence"/>
</dbReference>
<reference evidence="2 3" key="1">
    <citation type="submission" date="2014-01" db="EMBL/GenBank/DDBJ databases">
        <title>Genome sequence determination for a cystic fibrosis isolate, Inquilinus limosus.</title>
        <authorList>
            <person name="Pino M."/>
            <person name="Di Conza J."/>
            <person name="Gutkind G."/>
        </authorList>
    </citation>
    <scope>NUCLEOTIDE SEQUENCE [LARGE SCALE GENOMIC DNA]</scope>
    <source>
        <strain evidence="2 3">MP06</strain>
    </source>
</reference>
<organism evidence="2 3">
    <name type="scientific">Inquilinus limosus MP06</name>
    <dbReference type="NCBI Taxonomy" id="1398085"/>
    <lineage>
        <taxon>Bacteria</taxon>
        <taxon>Pseudomonadati</taxon>
        <taxon>Pseudomonadota</taxon>
        <taxon>Alphaproteobacteria</taxon>
        <taxon>Rhodospirillales</taxon>
        <taxon>Rhodospirillaceae</taxon>
        <taxon>Inquilinus</taxon>
    </lineage>
</organism>
<evidence type="ECO:0000313" key="3">
    <source>
        <dbReference type="Proteomes" id="UP000029995"/>
    </source>
</evidence>
<dbReference type="AlphaFoldDB" id="A0A0A0D866"/>
<dbReference type="RefSeq" id="WP_034835561.1">
    <property type="nucleotide sequence ID" value="NZ_JANX01000106.1"/>
</dbReference>
<sequence length="114" mass="11628">MHDATQIRPATAAAALAAAPAIDPERIEPGWRPPVDRLALSWNEVAAGWLAAGGLLAVLAVATILGREPMGEPVYRSAGLPGISPAAAAEICQAPTPARAANPFLPAFRPPGHA</sequence>
<dbReference type="EMBL" id="JANX01000106">
    <property type="protein sequence ID" value="KGM34260.1"/>
    <property type="molecule type" value="Genomic_DNA"/>
</dbReference>
<evidence type="ECO:0000256" key="1">
    <source>
        <dbReference type="SAM" id="Phobius"/>
    </source>
</evidence>
<accession>A0A0A0D866</accession>
<keyword evidence="1" id="KW-0472">Membrane</keyword>
<keyword evidence="1" id="KW-0812">Transmembrane</keyword>
<feature type="transmembrane region" description="Helical" evidence="1">
    <location>
        <begin position="45"/>
        <end position="66"/>
    </location>
</feature>
<gene>
    <name evidence="2" type="ORF">P409_11160</name>
</gene>
<evidence type="ECO:0000313" key="2">
    <source>
        <dbReference type="EMBL" id="KGM34260.1"/>
    </source>
</evidence>
<proteinExistence type="predicted"/>